<evidence type="ECO:0000313" key="1">
    <source>
        <dbReference type="EMBL" id="KAI4325990.1"/>
    </source>
</evidence>
<protein>
    <submittedName>
        <fullName evidence="1">Uncharacterized protein</fullName>
    </submittedName>
</protein>
<name>A0ACB9MP14_9MYRT</name>
<dbReference type="Proteomes" id="UP001057402">
    <property type="component" value="Chromosome 9"/>
</dbReference>
<reference evidence="2" key="1">
    <citation type="journal article" date="2023" name="Front. Plant Sci.">
        <title>Chromosomal-level genome assembly of Melastoma candidum provides insights into trichome evolution.</title>
        <authorList>
            <person name="Zhong Y."/>
            <person name="Wu W."/>
            <person name="Sun C."/>
            <person name="Zou P."/>
            <person name="Liu Y."/>
            <person name="Dai S."/>
            <person name="Zhou R."/>
        </authorList>
    </citation>
    <scope>NUCLEOTIDE SEQUENCE [LARGE SCALE GENOMIC DNA]</scope>
</reference>
<gene>
    <name evidence="1" type="ORF">MLD38_031349</name>
</gene>
<evidence type="ECO:0000313" key="2">
    <source>
        <dbReference type="Proteomes" id="UP001057402"/>
    </source>
</evidence>
<proteinExistence type="predicted"/>
<dbReference type="EMBL" id="CM042888">
    <property type="protein sequence ID" value="KAI4325990.1"/>
    <property type="molecule type" value="Genomic_DNA"/>
</dbReference>
<keyword evidence="2" id="KW-1185">Reference proteome</keyword>
<organism evidence="1 2">
    <name type="scientific">Melastoma candidum</name>
    <dbReference type="NCBI Taxonomy" id="119954"/>
    <lineage>
        <taxon>Eukaryota</taxon>
        <taxon>Viridiplantae</taxon>
        <taxon>Streptophyta</taxon>
        <taxon>Embryophyta</taxon>
        <taxon>Tracheophyta</taxon>
        <taxon>Spermatophyta</taxon>
        <taxon>Magnoliopsida</taxon>
        <taxon>eudicotyledons</taxon>
        <taxon>Gunneridae</taxon>
        <taxon>Pentapetalae</taxon>
        <taxon>rosids</taxon>
        <taxon>malvids</taxon>
        <taxon>Myrtales</taxon>
        <taxon>Melastomataceae</taxon>
        <taxon>Melastomatoideae</taxon>
        <taxon>Melastomateae</taxon>
        <taxon>Melastoma</taxon>
    </lineage>
</organism>
<comment type="caution">
    <text evidence="1">The sequence shown here is derived from an EMBL/GenBank/DDBJ whole genome shotgun (WGS) entry which is preliminary data.</text>
</comment>
<sequence>METDRQQHAKSAVPDVCALSPRPHHQPKLSLHSQPRASLLLSVERKTLANAAIIQGLLIENGMLGIPVNGHKVVDECLKCGGLVEARLVFDEIPSSFEVGFL</sequence>
<accession>A0ACB9MP14</accession>